<reference evidence="7" key="1">
    <citation type="submission" date="2024-07" db="EMBL/GenBank/DDBJ databases">
        <authorList>
            <person name="Yu S.T."/>
        </authorList>
    </citation>
    <scope>NUCLEOTIDE SEQUENCE</scope>
    <source>
        <strain evidence="7">R02</strain>
    </source>
</reference>
<feature type="transmembrane region" description="Helical" evidence="6">
    <location>
        <begin position="173"/>
        <end position="196"/>
    </location>
</feature>
<accession>A0AB39LUV6</accession>
<evidence type="ECO:0000256" key="4">
    <source>
        <dbReference type="ARBA" id="ARBA00023136"/>
    </source>
</evidence>
<comment type="subcellular location">
    <subcellularLocation>
        <location evidence="1">Membrane</location>
        <topology evidence="1">Multi-pass membrane protein</topology>
    </subcellularLocation>
</comment>
<feature type="transmembrane region" description="Helical" evidence="6">
    <location>
        <begin position="324"/>
        <end position="344"/>
    </location>
</feature>
<evidence type="ECO:0000256" key="6">
    <source>
        <dbReference type="SAM" id="Phobius"/>
    </source>
</evidence>
<dbReference type="PANTHER" id="PTHR43077:SF10">
    <property type="entry name" value="TRANSPORT PERMEASE PROTEIN"/>
    <property type="match status" value="1"/>
</dbReference>
<evidence type="ECO:0000256" key="2">
    <source>
        <dbReference type="ARBA" id="ARBA00022692"/>
    </source>
</evidence>
<name>A0AB39LUV6_9ACTN</name>
<organism evidence="7">
    <name type="scientific">Streptomyces sp. R02</name>
    <dbReference type="NCBI Taxonomy" id="3238623"/>
    <lineage>
        <taxon>Bacteria</taxon>
        <taxon>Bacillati</taxon>
        <taxon>Actinomycetota</taxon>
        <taxon>Actinomycetes</taxon>
        <taxon>Kitasatosporales</taxon>
        <taxon>Streptomycetaceae</taxon>
        <taxon>Streptomyces</taxon>
    </lineage>
</organism>
<dbReference type="InterPro" id="IPR051328">
    <property type="entry name" value="T7SS_ABC-Transporter"/>
</dbReference>
<proteinExistence type="predicted"/>
<feature type="transmembrane region" description="Helical" evidence="6">
    <location>
        <begin position="236"/>
        <end position="258"/>
    </location>
</feature>
<keyword evidence="2 6" id="KW-0812">Transmembrane</keyword>
<keyword evidence="4 6" id="KW-0472">Membrane</keyword>
<feature type="transmembrane region" description="Helical" evidence="6">
    <location>
        <begin position="208"/>
        <end position="230"/>
    </location>
</feature>
<gene>
    <name evidence="7" type="ORF">AB5J57_30070</name>
</gene>
<keyword evidence="3 6" id="KW-1133">Transmembrane helix</keyword>
<dbReference type="RefSeq" id="WP_369160548.1">
    <property type="nucleotide sequence ID" value="NZ_CP163429.1"/>
</dbReference>
<evidence type="ECO:0000256" key="5">
    <source>
        <dbReference type="SAM" id="MobiDB-lite"/>
    </source>
</evidence>
<dbReference type="PANTHER" id="PTHR43077">
    <property type="entry name" value="TRANSPORT PERMEASE YVFS-RELATED"/>
    <property type="match status" value="1"/>
</dbReference>
<evidence type="ECO:0000256" key="3">
    <source>
        <dbReference type="ARBA" id="ARBA00022989"/>
    </source>
</evidence>
<protein>
    <submittedName>
        <fullName evidence="7">DUF3533 domain-containing protein</fullName>
    </submittedName>
</protein>
<evidence type="ECO:0000256" key="1">
    <source>
        <dbReference type="ARBA" id="ARBA00004141"/>
    </source>
</evidence>
<dbReference type="AlphaFoldDB" id="A0AB39LUV6"/>
<feature type="region of interest" description="Disordered" evidence="5">
    <location>
        <begin position="1"/>
        <end position="20"/>
    </location>
</feature>
<feature type="transmembrane region" description="Helical" evidence="6">
    <location>
        <begin position="265"/>
        <end position="286"/>
    </location>
</feature>
<feature type="transmembrane region" description="Helical" evidence="6">
    <location>
        <begin position="36"/>
        <end position="57"/>
    </location>
</feature>
<sequence>MAEPPGPNGRSPGRSPAATPLGRFRAEARDAITPRAALVMLGVLILELAFVVSYIGAFHSPTPERIPVAVVAPEAERRAVIDRLNGIPGEPLSGRPADSVAQARTMVLEREVDAALLVAPDRRADQLLVASAGGPSGVQALERVLQEADPSQPVRITDLRPPNEADGRGLAPFYLAVGLVVGGYLASAAVSATYGARPANPHRMLIRLGALAVLSVLSGLGGAIVVDLVFDALPGHFAALWWIGALTTFAAAAAGMAFQVLLGPMGIALSVLIFVVLGNPSAGGVYPSALLPPFWRDLGPALPNGASVTLLRNYAYFGGHHTATAWWVLSAWAAGGVLASALAARFRRGRRSPEPAAATGV</sequence>
<dbReference type="GO" id="GO:0016020">
    <property type="term" value="C:membrane"/>
    <property type="evidence" value="ECO:0007669"/>
    <property type="project" value="UniProtKB-SubCell"/>
</dbReference>
<dbReference type="EMBL" id="CP163429">
    <property type="protein sequence ID" value="XDP97509.1"/>
    <property type="molecule type" value="Genomic_DNA"/>
</dbReference>
<evidence type="ECO:0000313" key="7">
    <source>
        <dbReference type="EMBL" id="XDP97509.1"/>
    </source>
</evidence>